<reference evidence="2" key="1">
    <citation type="journal article" date="2023" name="Nat. Commun.">
        <title>Diploid and tetraploid genomes of Acorus and the evolution of monocots.</title>
        <authorList>
            <person name="Ma L."/>
            <person name="Liu K.W."/>
            <person name="Li Z."/>
            <person name="Hsiao Y.Y."/>
            <person name="Qi Y."/>
            <person name="Fu T."/>
            <person name="Tang G.D."/>
            <person name="Zhang D."/>
            <person name="Sun W.H."/>
            <person name="Liu D.K."/>
            <person name="Li Y."/>
            <person name="Chen G.Z."/>
            <person name="Liu X.D."/>
            <person name="Liao X.Y."/>
            <person name="Jiang Y.T."/>
            <person name="Yu X."/>
            <person name="Hao Y."/>
            <person name="Huang J."/>
            <person name="Zhao X.W."/>
            <person name="Ke S."/>
            <person name="Chen Y.Y."/>
            <person name="Wu W.L."/>
            <person name="Hsu J.L."/>
            <person name="Lin Y.F."/>
            <person name="Huang M.D."/>
            <person name="Li C.Y."/>
            <person name="Huang L."/>
            <person name="Wang Z.W."/>
            <person name="Zhao X."/>
            <person name="Zhong W.Y."/>
            <person name="Peng D.H."/>
            <person name="Ahmad S."/>
            <person name="Lan S."/>
            <person name="Zhang J.S."/>
            <person name="Tsai W.C."/>
            <person name="Van de Peer Y."/>
            <person name="Liu Z.J."/>
        </authorList>
    </citation>
    <scope>NUCLEOTIDE SEQUENCE</scope>
    <source>
        <strain evidence="2">CP</strain>
    </source>
</reference>
<feature type="region of interest" description="Disordered" evidence="1">
    <location>
        <begin position="1"/>
        <end position="21"/>
    </location>
</feature>
<evidence type="ECO:0000256" key="1">
    <source>
        <dbReference type="SAM" id="MobiDB-lite"/>
    </source>
</evidence>
<dbReference type="Proteomes" id="UP001180020">
    <property type="component" value="Unassembled WGS sequence"/>
</dbReference>
<dbReference type="AlphaFoldDB" id="A0AAV9E2U9"/>
<keyword evidence="3" id="KW-1185">Reference proteome</keyword>
<comment type="caution">
    <text evidence="2">The sequence shown here is derived from an EMBL/GenBank/DDBJ whole genome shotgun (WGS) entry which is preliminary data.</text>
</comment>
<sequence length="95" mass="10703">MDRRDERRARRGPVLGEQPSGLITHPARVAKRLGSHGPGPPLRGLLYLAMQALAHWLGLLSAFLIQCKTRLGLLGLLLDLNWDVLEQLDLLEFNW</sequence>
<dbReference type="EMBL" id="JAUJYO010000009">
    <property type="protein sequence ID" value="KAK1307993.1"/>
    <property type="molecule type" value="Genomic_DNA"/>
</dbReference>
<evidence type="ECO:0000313" key="2">
    <source>
        <dbReference type="EMBL" id="KAK1307993.1"/>
    </source>
</evidence>
<gene>
    <name evidence="2" type="ORF">QJS10_CPA09g02077</name>
</gene>
<name>A0AAV9E2U9_ACOCL</name>
<evidence type="ECO:0000313" key="3">
    <source>
        <dbReference type="Proteomes" id="UP001180020"/>
    </source>
</evidence>
<protein>
    <submittedName>
        <fullName evidence="2">Uncharacterized protein</fullName>
    </submittedName>
</protein>
<accession>A0AAV9E2U9</accession>
<reference evidence="2" key="2">
    <citation type="submission" date="2023-06" db="EMBL/GenBank/DDBJ databases">
        <authorList>
            <person name="Ma L."/>
            <person name="Liu K.-W."/>
            <person name="Li Z."/>
            <person name="Hsiao Y.-Y."/>
            <person name="Qi Y."/>
            <person name="Fu T."/>
            <person name="Tang G."/>
            <person name="Zhang D."/>
            <person name="Sun W.-H."/>
            <person name="Liu D.-K."/>
            <person name="Li Y."/>
            <person name="Chen G.-Z."/>
            <person name="Liu X.-D."/>
            <person name="Liao X.-Y."/>
            <person name="Jiang Y.-T."/>
            <person name="Yu X."/>
            <person name="Hao Y."/>
            <person name="Huang J."/>
            <person name="Zhao X.-W."/>
            <person name="Ke S."/>
            <person name="Chen Y.-Y."/>
            <person name="Wu W.-L."/>
            <person name="Hsu J.-L."/>
            <person name="Lin Y.-F."/>
            <person name="Huang M.-D."/>
            <person name="Li C.-Y."/>
            <person name="Huang L."/>
            <person name="Wang Z.-W."/>
            <person name="Zhao X."/>
            <person name="Zhong W.-Y."/>
            <person name="Peng D.-H."/>
            <person name="Ahmad S."/>
            <person name="Lan S."/>
            <person name="Zhang J.-S."/>
            <person name="Tsai W.-C."/>
            <person name="Van De Peer Y."/>
            <person name="Liu Z.-J."/>
        </authorList>
    </citation>
    <scope>NUCLEOTIDE SEQUENCE</scope>
    <source>
        <strain evidence="2">CP</strain>
        <tissue evidence="2">Leaves</tissue>
    </source>
</reference>
<proteinExistence type="predicted"/>
<organism evidence="2 3">
    <name type="scientific">Acorus calamus</name>
    <name type="common">Sweet flag</name>
    <dbReference type="NCBI Taxonomy" id="4465"/>
    <lineage>
        <taxon>Eukaryota</taxon>
        <taxon>Viridiplantae</taxon>
        <taxon>Streptophyta</taxon>
        <taxon>Embryophyta</taxon>
        <taxon>Tracheophyta</taxon>
        <taxon>Spermatophyta</taxon>
        <taxon>Magnoliopsida</taxon>
        <taxon>Liliopsida</taxon>
        <taxon>Acoraceae</taxon>
        <taxon>Acorus</taxon>
    </lineage>
</organism>